<keyword evidence="1" id="KW-0479">Metal-binding</keyword>
<gene>
    <name evidence="5" type="ORF">PYX00_001514</name>
</gene>
<comment type="caution">
    <text evidence="5">The sequence shown here is derived from an EMBL/GenBank/DDBJ whole genome shotgun (WGS) entry which is preliminary data.</text>
</comment>
<dbReference type="InterPro" id="IPR007588">
    <property type="entry name" value="Znf_FLYWCH"/>
</dbReference>
<organism evidence="5">
    <name type="scientific">Menopon gallinae</name>
    <name type="common">poultry shaft louse</name>
    <dbReference type="NCBI Taxonomy" id="328185"/>
    <lineage>
        <taxon>Eukaryota</taxon>
        <taxon>Metazoa</taxon>
        <taxon>Ecdysozoa</taxon>
        <taxon>Arthropoda</taxon>
        <taxon>Hexapoda</taxon>
        <taxon>Insecta</taxon>
        <taxon>Pterygota</taxon>
        <taxon>Neoptera</taxon>
        <taxon>Paraneoptera</taxon>
        <taxon>Psocodea</taxon>
        <taxon>Troctomorpha</taxon>
        <taxon>Phthiraptera</taxon>
        <taxon>Amblycera</taxon>
        <taxon>Menoponidae</taxon>
        <taxon>Menopon</taxon>
    </lineage>
</organism>
<sequence>MIPEPPPLCFDYRFSKQKSGRVDSLPRIFHEGFDFVCQRIRKNSFKYWRCTRYINTGCRGRAILECNGGLRLNEGHNHEPLTDEEMLNMYFLTERESLHLIDFFFRK</sequence>
<name>A0AAW2IE91_9NEOP</name>
<evidence type="ECO:0000259" key="4">
    <source>
        <dbReference type="Pfam" id="PF04500"/>
    </source>
</evidence>
<evidence type="ECO:0000256" key="3">
    <source>
        <dbReference type="ARBA" id="ARBA00022833"/>
    </source>
</evidence>
<dbReference type="Gene3D" id="2.20.25.240">
    <property type="match status" value="1"/>
</dbReference>
<accession>A0AAW2IE91</accession>
<dbReference type="Pfam" id="PF04500">
    <property type="entry name" value="FLYWCH"/>
    <property type="match status" value="1"/>
</dbReference>
<feature type="domain" description="FLYWCH-type" evidence="4">
    <location>
        <begin position="26"/>
        <end position="78"/>
    </location>
</feature>
<proteinExistence type="predicted"/>
<dbReference type="AlphaFoldDB" id="A0AAW2IE91"/>
<keyword evidence="3" id="KW-0862">Zinc</keyword>
<evidence type="ECO:0000313" key="5">
    <source>
        <dbReference type="EMBL" id="KAL0280123.1"/>
    </source>
</evidence>
<keyword evidence="2" id="KW-0863">Zinc-finger</keyword>
<reference evidence="5" key="1">
    <citation type="journal article" date="2024" name="Gigascience">
        <title>Chromosome-level genome of the poultry shaft louse Menopon gallinae provides insight into the host-switching and adaptive evolution of parasitic lice.</title>
        <authorList>
            <person name="Xu Y."/>
            <person name="Ma L."/>
            <person name="Liu S."/>
            <person name="Liang Y."/>
            <person name="Liu Q."/>
            <person name="He Z."/>
            <person name="Tian L."/>
            <person name="Duan Y."/>
            <person name="Cai W."/>
            <person name="Li H."/>
            <person name="Song F."/>
        </authorList>
    </citation>
    <scope>NUCLEOTIDE SEQUENCE</scope>
    <source>
        <strain evidence="5">Cailab_2023a</strain>
    </source>
</reference>
<dbReference type="EMBL" id="JARGDH010000001">
    <property type="protein sequence ID" value="KAL0280123.1"/>
    <property type="molecule type" value="Genomic_DNA"/>
</dbReference>
<protein>
    <recommendedName>
        <fullName evidence="4">FLYWCH-type domain-containing protein</fullName>
    </recommendedName>
</protein>
<evidence type="ECO:0000256" key="2">
    <source>
        <dbReference type="ARBA" id="ARBA00022771"/>
    </source>
</evidence>
<dbReference type="GO" id="GO:0008270">
    <property type="term" value="F:zinc ion binding"/>
    <property type="evidence" value="ECO:0007669"/>
    <property type="project" value="UniProtKB-KW"/>
</dbReference>
<evidence type="ECO:0000256" key="1">
    <source>
        <dbReference type="ARBA" id="ARBA00022723"/>
    </source>
</evidence>